<sequence>MTDTVPLPASVRELLFGGDGEAAAETLVDAAHEHEVAAMLGRGARGLTDDAGRTVEREVASMVDGFLSLDLVDLLVAGWIKHGALVAAARRTRAAPDTEEVVALATHRVTSTHRPCVDLTVDGVRVGTLELRLTVAFEVEGMLAVVRRARLESLRCGTCTTTGTLAMREAVVASRRCGLDLPGAVRLRSGIALLPTTDRDAPAAPRTDPA</sequence>
<dbReference type="AlphaFoldDB" id="A0A401YMG2"/>
<dbReference type="RefSeq" id="WP_126637876.1">
    <property type="nucleotide sequence ID" value="NZ_BIFH01000018.1"/>
</dbReference>
<organism evidence="1 2">
    <name type="scientific">Embleya hyalina</name>
    <dbReference type="NCBI Taxonomy" id="516124"/>
    <lineage>
        <taxon>Bacteria</taxon>
        <taxon>Bacillati</taxon>
        <taxon>Actinomycetota</taxon>
        <taxon>Actinomycetes</taxon>
        <taxon>Kitasatosporales</taxon>
        <taxon>Streptomycetaceae</taxon>
        <taxon>Embleya</taxon>
    </lineage>
</organism>
<evidence type="ECO:0000313" key="2">
    <source>
        <dbReference type="Proteomes" id="UP000286931"/>
    </source>
</evidence>
<protein>
    <submittedName>
        <fullName evidence="1">Uncharacterized protein</fullName>
    </submittedName>
</protein>
<gene>
    <name evidence="1" type="ORF">EHYA_03468</name>
</gene>
<keyword evidence="2" id="KW-1185">Reference proteome</keyword>
<dbReference type="OrthoDB" id="7185898at2"/>
<name>A0A401YMG2_9ACTN</name>
<evidence type="ECO:0000313" key="1">
    <source>
        <dbReference type="EMBL" id="GCD95785.1"/>
    </source>
</evidence>
<proteinExistence type="predicted"/>
<comment type="caution">
    <text evidence="1">The sequence shown here is derived from an EMBL/GenBank/DDBJ whole genome shotgun (WGS) entry which is preliminary data.</text>
</comment>
<dbReference type="Proteomes" id="UP000286931">
    <property type="component" value="Unassembled WGS sequence"/>
</dbReference>
<dbReference type="EMBL" id="BIFH01000018">
    <property type="protein sequence ID" value="GCD95785.1"/>
    <property type="molecule type" value="Genomic_DNA"/>
</dbReference>
<accession>A0A401YMG2</accession>
<reference evidence="1 2" key="1">
    <citation type="submission" date="2018-12" db="EMBL/GenBank/DDBJ databases">
        <title>Draft genome sequence of Embleya hyalina NBRC 13850T.</title>
        <authorList>
            <person name="Komaki H."/>
            <person name="Hosoyama A."/>
            <person name="Kimura A."/>
            <person name="Ichikawa N."/>
            <person name="Tamura T."/>
        </authorList>
    </citation>
    <scope>NUCLEOTIDE SEQUENCE [LARGE SCALE GENOMIC DNA]</scope>
    <source>
        <strain evidence="1 2">NBRC 13850</strain>
    </source>
</reference>